<feature type="domain" description="DNA binding HTH" evidence="4">
    <location>
        <begin position="43"/>
        <end position="81"/>
    </location>
</feature>
<dbReference type="PANTHER" id="PTHR47918">
    <property type="entry name" value="DNA-BINDING PROTEIN FIS"/>
    <property type="match status" value="1"/>
</dbReference>
<dbReference type="PANTHER" id="PTHR47918:SF1">
    <property type="entry name" value="DNA-BINDING PROTEIN FIS"/>
    <property type="match status" value="1"/>
</dbReference>
<dbReference type="Pfam" id="PF02954">
    <property type="entry name" value="HTH_8"/>
    <property type="match status" value="1"/>
</dbReference>
<evidence type="ECO:0000313" key="5">
    <source>
        <dbReference type="EMBL" id="MEB4590116.1"/>
    </source>
</evidence>
<keyword evidence="2" id="KW-0238">DNA-binding</keyword>
<sequence length="86" mass="9464">MTTNSTSTTGPLPALCDVARQHLQAHLAELGENEARNIRRLMLDEVERPVLELMLHHTHGNQSKAAIALGISRTTLRAKLKHHGLA</sequence>
<organism evidence="5 6">
    <name type="scientific">Candidatus Thiothrix phosphatis</name>
    <dbReference type="NCBI Taxonomy" id="3112415"/>
    <lineage>
        <taxon>Bacteria</taxon>
        <taxon>Pseudomonadati</taxon>
        <taxon>Pseudomonadota</taxon>
        <taxon>Gammaproteobacteria</taxon>
        <taxon>Thiotrichales</taxon>
        <taxon>Thiotrichaceae</taxon>
        <taxon>Thiothrix</taxon>
    </lineage>
</organism>
<dbReference type="EMBL" id="JAYMYJ010000030">
    <property type="protein sequence ID" value="MEB4590116.1"/>
    <property type="molecule type" value="Genomic_DNA"/>
</dbReference>
<dbReference type="InterPro" id="IPR005412">
    <property type="entry name" value="Fis_DNA-bd"/>
</dbReference>
<evidence type="ECO:0000313" key="6">
    <source>
        <dbReference type="Proteomes" id="UP001308005"/>
    </source>
</evidence>
<comment type="caution">
    <text evidence="5">The sequence shown here is derived from an EMBL/GenBank/DDBJ whole genome shotgun (WGS) entry which is preliminary data.</text>
</comment>
<dbReference type="RefSeq" id="WP_324693352.1">
    <property type="nucleotide sequence ID" value="NZ_JAYMYJ010000030.1"/>
</dbReference>
<comment type="similarity">
    <text evidence="1">Belongs to the transcriptional regulatory Fis family.</text>
</comment>
<dbReference type="Proteomes" id="UP001308005">
    <property type="component" value="Unassembled WGS sequence"/>
</dbReference>
<dbReference type="SUPFAM" id="SSF46689">
    <property type="entry name" value="Homeodomain-like"/>
    <property type="match status" value="1"/>
</dbReference>
<dbReference type="PIRSF" id="PIRSF002097">
    <property type="entry name" value="DNA-binding_Fis"/>
    <property type="match status" value="1"/>
</dbReference>
<evidence type="ECO:0000256" key="1">
    <source>
        <dbReference type="ARBA" id="ARBA00008559"/>
    </source>
</evidence>
<accession>A0ABU6CTG7</accession>
<dbReference type="PRINTS" id="PR01590">
    <property type="entry name" value="HTHFIS"/>
</dbReference>
<evidence type="ECO:0000259" key="4">
    <source>
        <dbReference type="Pfam" id="PF02954"/>
    </source>
</evidence>
<evidence type="ECO:0000256" key="2">
    <source>
        <dbReference type="ARBA" id="ARBA00023125"/>
    </source>
</evidence>
<gene>
    <name evidence="5" type="ORF">VSS37_03905</name>
</gene>
<dbReference type="InterPro" id="IPR050207">
    <property type="entry name" value="Trans_regulatory_Fis"/>
</dbReference>
<proteinExistence type="inferred from homology"/>
<reference evidence="6" key="1">
    <citation type="submission" date="2023-07" db="EMBL/GenBank/DDBJ databases">
        <title>The carbon used by Thiothrix.</title>
        <authorList>
            <person name="Chen L."/>
        </authorList>
    </citation>
    <scope>NUCLEOTIDE SEQUENCE [LARGE SCALE GENOMIC DNA]</scope>
</reference>
<dbReference type="InterPro" id="IPR009057">
    <property type="entry name" value="Homeodomain-like_sf"/>
</dbReference>
<protein>
    <recommendedName>
        <fullName evidence="3">Putative Fis-like DNA-binding protein</fullName>
    </recommendedName>
</protein>
<keyword evidence="6" id="KW-1185">Reference proteome</keyword>
<name>A0ABU6CTG7_9GAMM</name>
<dbReference type="InterPro" id="IPR002197">
    <property type="entry name" value="HTH_Fis"/>
</dbReference>
<dbReference type="Gene3D" id="1.10.10.60">
    <property type="entry name" value="Homeodomain-like"/>
    <property type="match status" value="1"/>
</dbReference>
<evidence type="ECO:0000256" key="3">
    <source>
        <dbReference type="ARBA" id="ARBA00029540"/>
    </source>
</evidence>